<reference evidence="8 9" key="1">
    <citation type="submission" date="2021-10" db="EMBL/GenBank/DDBJ databases">
        <authorList>
            <person name="Koch H."/>
        </authorList>
    </citation>
    <scope>NUCLEOTIDE SEQUENCE [LARGE SCALE GENOMIC DNA]</scope>
    <source>
        <strain evidence="8">6680</strain>
    </source>
</reference>
<protein>
    <submittedName>
        <fullName evidence="8">Integrase</fullName>
    </submittedName>
</protein>
<dbReference type="SUPFAM" id="SSF56349">
    <property type="entry name" value="DNA breaking-rejoining enzymes"/>
    <property type="match status" value="1"/>
</dbReference>
<dbReference type="Gene3D" id="3.30.160.390">
    <property type="entry name" value="Integrase, DNA-binding domain"/>
    <property type="match status" value="1"/>
</dbReference>
<dbReference type="Gene3D" id="1.10.443.10">
    <property type="entry name" value="Intergrase catalytic core"/>
    <property type="match status" value="1"/>
</dbReference>
<dbReference type="Pfam" id="PF22022">
    <property type="entry name" value="Phage_int_M"/>
    <property type="match status" value="1"/>
</dbReference>
<dbReference type="CDD" id="cd00801">
    <property type="entry name" value="INT_P4_C"/>
    <property type="match status" value="1"/>
</dbReference>
<dbReference type="InterPro" id="IPR044068">
    <property type="entry name" value="CB"/>
</dbReference>
<dbReference type="EMBL" id="OU912926">
    <property type="protein sequence ID" value="CAG9931540.1"/>
    <property type="molecule type" value="Genomic_DNA"/>
</dbReference>
<keyword evidence="9" id="KW-1185">Reference proteome</keyword>
<evidence type="ECO:0000259" key="7">
    <source>
        <dbReference type="PROSITE" id="PS51900"/>
    </source>
</evidence>
<feature type="domain" description="Tyr recombinase" evidence="6">
    <location>
        <begin position="203"/>
        <end position="383"/>
    </location>
</feature>
<dbReference type="InterPro" id="IPR010998">
    <property type="entry name" value="Integrase_recombinase_N"/>
</dbReference>
<evidence type="ECO:0000313" key="8">
    <source>
        <dbReference type="EMBL" id="CAG9931540.1"/>
    </source>
</evidence>
<sequence length="404" mass="46027">MKLSDAAARKAKPEAKAYKMADGGGMYLEVMPTGSKYWRLKYRFGGKEKRLAFGVYPDVSLAQARERRGDARKLLANDIDPGIVKQAQKATKLELAENSFEVIAREWFVRHTPNWKENHSSKIIARLEKDVFPWIGARPIAEIAAPALLATMRRIEARGALETAHRALACCGQIFRYAVSTGRAERDPTGDLRGSLPPVKRDKHFAAITEPKKVGELMRDIDGYQGSYIVKSAFKLSPLLFVRPGELRKMEWKDLNLDAAEWCYFITKTETQHIVPLARQAVEVLREIQPLTGRGKYVFHGERDHDRPMSDNAIRSALRRMGWANDEMTPHGFRAMASTILDNMGYKQEWLERQLAHEEPNKVKAAYKRDAWRMYLPERTAMMQAWADYLDKLKAGAVVIPLRA</sequence>
<dbReference type="Gene3D" id="1.10.150.130">
    <property type="match status" value="1"/>
</dbReference>
<dbReference type="RefSeq" id="WP_239795632.1">
    <property type="nucleotide sequence ID" value="NZ_OU912926.1"/>
</dbReference>
<dbReference type="PANTHER" id="PTHR30629:SF2">
    <property type="entry name" value="PROPHAGE INTEGRASE INTS-RELATED"/>
    <property type="match status" value="1"/>
</dbReference>
<keyword evidence="2" id="KW-0229">DNA integration</keyword>
<dbReference type="InterPro" id="IPR011010">
    <property type="entry name" value="DNA_brk_join_enz"/>
</dbReference>
<dbReference type="Pfam" id="PF00589">
    <property type="entry name" value="Phage_integrase"/>
    <property type="match status" value="1"/>
</dbReference>
<organism evidence="8 9">
    <name type="scientific">Candidatus Nitrotoga arctica</name>
    <dbReference type="NCBI Taxonomy" id="453162"/>
    <lineage>
        <taxon>Bacteria</taxon>
        <taxon>Pseudomonadati</taxon>
        <taxon>Pseudomonadota</taxon>
        <taxon>Betaproteobacteria</taxon>
        <taxon>Nitrosomonadales</taxon>
        <taxon>Gallionellaceae</taxon>
        <taxon>Candidatus Nitrotoga</taxon>
    </lineage>
</organism>
<comment type="similarity">
    <text evidence="1">Belongs to the 'phage' integrase family.</text>
</comment>
<dbReference type="InterPro" id="IPR038488">
    <property type="entry name" value="Integrase_DNA-bd_sf"/>
</dbReference>
<dbReference type="PROSITE" id="PS51900">
    <property type="entry name" value="CB"/>
    <property type="match status" value="1"/>
</dbReference>
<accession>A0ABM8YVJ5</accession>
<feature type="domain" description="Core-binding (CB)" evidence="7">
    <location>
        <begin position="98"/>
        <end position="179"/>
    </location>
</feature>
<evidence type="ECO:0000256" key="1">
    <source>
        <dbReference type="ARBA" id="ARBA00008857"/>
    </source>
</evidence>
<dbReference type="InterPro" id="IPR002104">
    <property type="entry name" value="Integrase_catalytic"/>
</dbReference>
<evidence type="ECO:0000256" key="2">
    <source>
        <dbReference type="ARBA" id="ARBA00022908"/>
    </source>
</evidence>
<evidence type="ECO:0000256" key="5">
    <source>
        <dbReference type="PROSITE-ProRule" id="PRU01248"/>
    </source>
</evidence>
<dbReference type="InterPro" id="IPR050808">
    <property type="entry name" value="Phage_Integrase"/>
</dbReference>
<keyword evidence="4" id="KW-0233">DNA recombination</keyword>
<dbReference type="InterPro" id="IPR053876">
    <property type="entry name" value="Phage_int_M"/>
</dbReference>
<gene>
    <name evidence="8" type="ORF">NTG6680_0287</name>
</gene>
<dbReference type="PANTHER" id="PTHR30629">
    <property type="entry name" value="PROPHAGE INTEGRASE"/>
    <property type="match status" value="1"/>
</dbReference>
<keyword evidence="3 5" id="KW-0238">DNA-binding</keyword>
<name>A0ABM8YVJ5_9PROT</name>
<dbReference type="InterPro" id="IPR013762">
    <property type="entry name" value="Integrase-like_cat_sf"/>
</dbReference>
<dbReference type="Proteomes" id="UP000839052">
    <property type="component" value="Chromosome"/>
</dbReference>
<proteinExistence type="inferred from homology"/>
<dbReference type="InterPro" id="IPR025166">
    <property type="entry name" value="Integrase_DNA_bind_dom"/>
</dbReference>
<dbReference type="PROSITE" id="PS51898">
    <property type="entry name" value="TYR_RECOMBINASE"/>
    <property type="match status" value="1"/>
</dbReference>
<evidence type="ECO:0000256" key="4">
    <source>
        <dbReference type="ARBA" id="ARBA00023172"/>
    </source>
</evidence>
<evidence type="ECO:0000313" key="9">
    <source>
        <dbReference type="Proteomes" id="UP000839052"/>
    </source>
</evidence>
<evidence type="ECO:0000256" key="3">
    <source>
        <dbReference type="ARBA" id="ARBA00023125"/>
    </source>
</evidence>
<evidence type="ECO:0000259" key="6">
    <source>
        <dbReference type="PROSITE" id="PS51898"/>
    </source>
</evidence>
<dbReference type="Pfam" id="PF13356">
    <property type="entry name" value="Arm-DNA-bind_3"/>
    <property type="match status" value="1"/>
</dbReference>